<feature type="domain" description="Phasin" evidence="1">
    <location>
        <begin position="40"/>
        <end position="134"/>
    </location>
</feature>
<gene>
    <name evidence="2" type="ORF">E2F50_12365</name>
</gene>
<name>A0A4R5UGX1_9HYPH</name>
<dbReference type="EMBL" id="SMTL01000003">
    <property type="protein sequence ID" value="TDK35056.1"/>
    <property type="molecule type" value="Genomic_DNA"/>
</dbReference>
<dbReference type="AlphaFoldDB" id="A0A4R5UGX1"/>
<comment type="caution">
    <text evidence="2">The sequence shown here is derived from an EMBL/GenBank/DDBJ whole genome shotgun (WGS) entry which is preliminary data.</text>
</comment>
<sequence length="148" mass="16407">MAYRTDDMFSFAAFDPSKMNESFRDLAEKGVNQSREAYAKMKMTAEEATTAAQSTIQSAQAGTLEIGLQAMDAIRTNADMSLAHLEQLFSARSISEFMQLQTAFIRQQTEFTLEQARAMQDSTRKLAKNVVEPGRQAAEKAMASFKAA</sequence>
<evidence type="ECO:0000313" key="3">
    <source>
        <dbReference type="Proteomes" id="UP000295238"/>
    </source>
</evidence>
<protein>
    <submittedName>
        <fullName evidence="2">Phasin</fullName>
    </submittedName>
</protein>
<dbReference type="OrthoDB" id="8479257at2"/>
<accession>A0A4R5UGX1</accession>
<dbReference type="Proteomes" id="UP000295238">
    <property type="component" value="Unassembled WGS sequence"/>
</dbReference>
<dbReference type="InterPro" id="IPR018968">
    <property type="entry name" value="Phasin"/>
</dbReference>
<dbReference type="Pfam" id="PF09361">
    <property type="entry name" value="Phasin_2"/>
    <property type="match status" value="1"/>
</dbReference>
<evidence type="ECO:0000313" key="2">
    <source>
        <dbReference type="EMBL" id="TDK35056.1"/>
    </source>
</evidence>
<keyword evidence="3" id="KW-1185">Reference proteome</keyword>
<reference evidence="2 3" key="1">
    <citation type="submission" date="2019-03" db="EMBL/GenBank/DDBJ databases">
        <title>Rhizobium sp. nov., an bacterium isolated from biocrust in Mu Us Desert.</title>
        <authorList>
            <person name="Lixiong L."/>
        </authorList>
    </citation>
    <scope>NUCLEOTIDE SEQUENCE [LARGE SCALE GENOMIC DNA]</scope>
    <source>
        <strain evidence="2 3">SPY-1</strain>
    </source>
</reference>
<proteinExistence type="predicted"/>
<organism evidence="2 3">
    <name type="scientific">Rhizobium deserti</name>
    <dbReference type="NCBI Taxonomy" id="2547961"/>
    <lineage>
        <taxon>Bacteria</taxon>
        <taxon>Pseudomonadati</taxon>
        <taxon>Pseudomonadota</taxon>
        <taxon>Alphaproteobacteria</taxon>
        <taxon>Hyphomicrobiales</taxon>
        <taxon>Rhizobiaceae</taxon>
        <taxon>Rhizobium/Agrobacterium group</taxon>
        <taxon>Rhizobium</taxon>
    </lineage>
</organism>
<evidence type="ECO:0000259" key="1">
    <source>
        <dbReference type="Pfam" id="PF09361"/>
    </source>
</evidence>